<proteinExistence type="predicted"/>
<dbReference type="InterPro" id="IPR023214">
    <property type="entry name" value="HAD_sf"/>
</dbReference>
<evidence type="ECO:0000313" key="2">
    <source>
        <dbReference type="Proteomes" id="UP000178419"/>
    </source>
</evidence>
<evidence type="ECO:0000313" key="1">
    <source>
        <dbReference type="EMBL" id="OGM20440.1"/>
    </source>
</evidence>
<protein>
    <recommendedName>
        <fullName evidence="3">FCP1 homology domain-containing protein</fullName>
    </recommendedName>
</protein>
<dbReference type="Pfam" id="PF00702">
    <property type="entry name" value="Hydrolase"/>
    <property type="match status" value="1"/>
</dbReference>
<dbReference type="Proteomes" id="UP000178419">
    <property type="component" value="Unassembled WGS sequence"/>
</dbReference>
<dbReference type="AlphaFoldDB" id="A0A1F7XZQ5"/>
<dbReference type="Gene3D" id="3.40.50.1000">
    <property type="entry name" value="HAD superfamily/HAD-like"/>
    <property type="match status" value="1"/>
</dbReference>
<dbReference type="EMBL" id="MGGE01000041">
    <property type="protein sequence ID" value="OGM20440.1"/>
    <property type="molecule type" value="Genomic_DNA"/>
</dbReference>
<dbReference type="SUPFAM" id="SSF56784">
    <property type="entry name" value="HAD-like"/>
    <property type="match status" value="1"/>
</dbReference>
<sequence length="194" mass="22892">MNKIILLDLDGVVIRPRHKYFSDKFSEEYNIPIEEILPFFRKEYKLAAKGEVSVREVLPDYLNKWRWKGTVEEFLNYWFEGETTLDENLLVEVGKLREQGIKVYLVSDNGRERANFVMEKVGLKNRFDGAFFSCDLGFTKNEQDFFKEILDKLKVNSDNIEYWDDDPVNIEVAKSAGIKNAKVYTSFEEFKKEK</sequence>
<dbReference type="PANTHER" id="PTHR43611:SF3">
    <property type="entry name" value="FLAVIN MONONUCLEOTIDE HYDROLASE 1, CHLOROPLATIC"/>
    <property type="match status" value="1"/>
</dbReference>
<accession>A0A1F7XZQ5</accession>
<name>A0A1F7XZQ5_9BACT</name>
<evidence type="ECO:0008006" key="3">
    <source>
        <dbReference type="Google" id="ProtNLM"/>
    </source>
</evidence>
<gene>
    <name evidence="1" type="ORF">A2714_01260</name>
</gene>
<organism evidence="1 2">
    <name type="scientific">Candidatus Woesebacteria bacterium RIFCSPHIGHO2_01_FULL_38_9</name>
    <dbReference type="NCBI Taxonomy" id="1802492"/>
    <lineage>
        <taxon>Bacteria</taxon>
        <taxon>Candidatus Woeseibacteriota</taxon>
    </lineage>
</organism>
<reference evidence="1 2" key="1">
    <citation type="journal article" date="2016" name="Nat. Commun.">
        <title>Thousands of microbial genomes shed light on interconnected biogeochemical processes in an aquifer system.</title>
        <authorList>
            <person name="Anantharaman K."/>
            <person name="Brown C.T."/>
            <person name="Hug L.A."/>
            <person name="Sharon I."/>
            <person name="Castelle C.J."/>
            <person name="Probst A.J."/>
            <person name="Thomas B.C."/>
            <person name="Singh A."/>
            <person name="Wilkins M.J."/>
            <person name="Karaoz U."/>
            <person name="Brodie E.L."/>
            <person name="Williams K.H."/>
            <person name="Hubbard S.S."/>
            <person name="Banfield J.F."/>
        </authorList>
    </citation>
    <scope>NUCLEOTIDE SEQUENCE [LARGE SCALE GENOMIC DNA]</scope>
</reference>
<comment type="caution">
    <text evidence="1">The sequence shown here is derived from an EMBL/GenBank/DDBJ whole genome shotgun (WGS) entry which is preliminary data.</text>
</comment>
<dbReference type="SFLD" id="SFLDS00003">
    <property type="entry name" value="Haloacid_Dehalogenase"/>
    <property type="match status" value="1"/>
</dbReference>
<dbReference type="SFLD" id="SFLDG01129">
    <property type="entry name" value="C1.5:_HAD__Beta-PGM__Phosphata"/>
    <property type="match status" value="1"/>
</dbReference>
<dbReference type="InterPro" id="IPR036412">
    <property type="entry name" value="HAD-like_sf"/>
</dbReference>
<dbReference type="PANTHER" id="PTHR43611">
    <property type="entry name" value="ALPHA-D-GLUCOSE 1-PHOSPHATE PHOSPHATASE"/>
    <property type="match status" value="1"/>
</dbReference>